<evidence type="ECO:0000313" key="3">
    <source>
        <dbReference type="Proteomes" id="UP001303115"/>
    </source>
</evidence>
<feature type="transmembrane region" description="Helical" evidence="1">
    <location>
        <begin position="59"/>
        <end position="80"/>
    </location>
</feature>
<organism evidence="2 3">
    <name type="scientific">Parachaetomium inaequale</name>
    <dbReference type="NCBI Taxonomy" id="2588326"/>
    <lineage>
        <taxon>Eukaryota</taxon>
        <taxon>Fungi</taxon>
        <taxon>Dikarya</taxon>
        <taxon>Ascomycota</taxon>
        <taxon>Pezizomycotina</taxon>
        <taxon>Sordariomycetes</taxon>
        <taxon>Sordariomycetidae</taxon>
        <taxon>Sordariales</taxon>
        <taxon>Chaetomiaceae</taxon>
        <taxon>Parachaetomium</taxon>
    </lineage>
</organism>
<gene>
    <name evidence="2" type="ORF">C8A01DRAFT_41045</name>
</gene>
<evidence type="ECO:0000313" key="2">
    <source>
        <dbReference type="EMBL" id="KAK4032504.1"/>
    </source>
</evidence>
<dbReference type="Proteomes" id="UP001303115">
    <property type="component" value="Unassembled WGS sequence"/>
</dbReference>
<name>A0AAN6SLY0_9PEZI</name>
<feature type="transmembrane region" description="Helical" evidence="1">
    <location>
        <begin position="114"/>
        <end position="131"/>
    </location>
</feature>
<proteinExistence type="predicted"/>
<accession>A0AAN6SLY0</accession>
<protein>
    <submittedName>
        <fullName evidence="2">Uncharacterized protein</fullName>
    </submittedName>
</protein>
<comment type="caution">
    <text evidence="2">The sequence shown here is derived from an EMBL/GenBank/DDBJ whole genome shotgun (WGS) entry which is preliminary data.</text>
</comment>
<dbReference type="AlphaFoldDB" id="A0AAN6SLY0"/>
<dbReference type="EMBL" id="MU854601">
    <property type="protein sequence ID" value="KAK4032504.1"/>
    <property type="molecule type" value="Genomic_DNA"/>
</dbReference>
<keyword evidence="1" id="KW-0812">Transmembrane</keyword>
<sequence length="132" mass="14094">MSPASSLYNLMVPKPKPPPYNKVAKLAMTVEVETVQLRARGVGGPALETGEEVSVLSRVGAYSGVVLLVVVVVVVVMAVVRATGDRDEDRGDPGARWGGAQAEELGGEEVQRGAFGFFFVFVEFFLTLLLLL</sequence>
<reference evidence="3" key="1">
    <citation type="journal article" date="2023" name="Mol. Phylogenet. Evol.">
        <title>Genome-scale phylogeny and comparative genomics of the fungal order Sordariales.</title>
        <authorList>
            <person name="Hensen N."/>
            <person name="Bonometti L."/>
            <person name="Westerberg I."/>
            <person name="Brannstrom I.O."/>
            <person name="Guillou S."/>
            <person name="Cros-Aarteil S."/>
            <person name="Calhoun S."/>
            <person name="Haridas S."/>
            <person name="Kuo A."/>
            <person name="Mondo S."/>
            <person name="Pangilinan J."/>
            <person name="Riley R."/>
            <person name="LaButti K."/>
            <person name="Andreopoulos B."/>
            <person name="Lipzen A."/>
            <person name="Chen C."/>
            <person name="Yan M."/>
            <person name="Daum C."/>
            <person name="Ng V."/>
            <person name="Clum A."/>
            <person name="Steindorff A."/>
            <person name="Ohm R.A."/>
            <person name="Martin F."/>
            <person name="Silar P."/>
            <person name="Natvig D.O."/>
            <person name="Lalanne C."/>
            <person name="Gautier V."/>
            <person name="Ament-Velasquez S.L."/>
            <person name="Kruys A."/>
            <person name="Hutchinson M.I."/>
            <person name="Powell A.J."/>
            <person name="Barry K."/>
            <person name="Miller A.N."/>
            <person name="Grigoriev I.V."/>
            <person name="Debuchy R."/>
            <person name="Gladieux P."/>
            <person name="Hiltunen Thoren M."/>
            <person name="Johannesson H."/>
        </authorList>
    </citation>
    <scope>NUCLEOTIDE SEQUENCE [LARGE SCALE GENOMIC DNA]</scope>
    <source>
        <strain evidence="3">CBS 284.82</strain>
    </source>
</reference>
<evidence type="ECO:0000256" key="1">
    <source>
        <dbReference type="SAM" id="Phobius"/>
    </source>
</evidence>
<keyword evidence="3" id="KW-1185">Reference proteome</keyword>
<keyword evidence="1" id="KW-1133">Transmembrane helix</keyword>
<keyword evidence="1" id="KW-0472">Membrane</keyword>